<accession>A0A2B7X7H9</accession>
<dbReference type="InterPro" id="IPR027482">
    <property type="entry name" value="Sec1-like_dom2"/>
</dbReference>
<keyword evidence="5" id="KW-0472">Membrane</keyword>
<dbReference type="InterPro" id="IPR043154">
    <property type="entry name" value="Sec-1-like_dom1"/>
</dbReference>
<dbReference type="Gene3D" id="3.90.830.10">
    <property type="entry name" value="Syntaxin Binding Protein 1, Chain A, domain 2"/>
    <property type="match status" value="1"/>
</dbReference>
<dbReference type="GO" id="GO:0012505">
    <property type="term" value="C:endomembrane system"/>
    <property type="evidence" value="ECO:0007669"/>
    <property type="project" value="UniProtKB-SubCell"/>
</dbReference>
<dbReference type="InterPro" id="IPR036045">
    <property type="entry name" value="Sec1-like_sf"/>
</dbReference>
<dbReference type="Gene3D" id="3.40.50.2060">
    <property type="match status" value="1"/>
</dbReference>
<name>A0A2B7X7H9_9EURO</name>
<evidence type="ECO:0000313" key="8">
    <source>
        <dbReference type="Proteomes" id="UP000223968"/>
    </source>
</evidence>
<comment type="subcellular location">
    <subcellularLocation>
        <location evidence="1">Endomembrane system</location>
        <topology evidence="1">Peripheral membrane protein</topology>
    </subcellularLocation>
</comment>
<dbReference type="GO" id="GO:0016192">
    <property type="term" value="P:vesicle-mediated transport"/>
    <property type="evidence" value="ECO:0007669"/>
    <property type="project" value="InterPro"/>
</dbReference>
<comment type="similarity">
    <text evidence="2">Belongs to the STXBP/unc-18/SEC1 family.</text>
</comment>
<dbReference type="AlphaFoldDB" id="A0A2B7X7H9"/>
<dbReference type="Pfam" id="PF00995">
    <property type="entry name" value="Sec1"/>
    <property type="match status" value="1"/>
</dbReference>
<dbReference type="OrthoDB" id="10266265at2759"/>
<evidence type="ECO:0000313" key="7">
    <source>
        <dbReference type="EMBL" id="PGH04721.1"/>
    </source>
</evidence>
<dbReference type="InterPro" id="IPR001619">
    <property type="entry name" value="Sec1-like"/>
</dbReference>
<dbReference type="PANTHER" id="PTHR11679">
    <property type="entry name" value="VESICLE PROTEIN SORTING-ASSOCIATED"/>
    <property type="match status" value="1"/>
</dbReference>
<protein>
    <recommendedName>
        <fullName evidence="6">Vacuolar protein sorting-associated protein 45</fullName>
    </recommendedName>
</protein>
<evidence type="ECO:0000256" key="2">
    <source>
        <dbReference type="ARBA" id="ARBA00009884"/>
    </source>
</evidence>
<dbReference type="PIRSF" id="PIRSF005715">
    <property type="entry name" value="VPS45_Sec1"/>
    <property type="match status" value="1"/>
</dbReference>
<dbReference type="Proteomes" id="UP000223968">
    <property type="component" value="Unassembled WGS sequence"/>
</dbReference>
<dbReference type="STRING" id="1447875.A0A2B7X7H9"/>
<evidence type="ECO:0000256" key="4">
    <source>
        <dbReference type="ARBA" id="ARBA00022927"/>
    </source>
</evidence>
<evidence type="ECO:0000256" key="1">
    <source>
        <dbReference type="ARBA" id="ARBA00004184"/>
    </source>
</evidence>
<proteinExistence type="inferred from homology"/>
<keyword evidence="4" id="KW-0653">Protein transport</keyword>
<dbReference type="SUPFAM" id="SSF56815">
    <property type="entry name" value="Sec1/munc18-like (SM) proteins"/>
    <property type="match status" value="1"/>
</dbReference>
<keyword evidence="8" id="KW-1185">Reference proteome</keyword>
<gene>
    <name evidence="7" type="ORF">AJ79_07000</name>
</gene>
<evidence type="ECO:0000256" key="5">
    <source>
        <dbReference type="ARBA" id="ARBA00023136"/>
    </source>
</evidence>
<sequence>MDVVSAVSGYVSKMVSVGDSSATGSSTAKMKILLLDSETVPIISTAMTQSALLNHEVYLIDRLDNQSREKMRHLRCLCFVRPSPDSIQFLIDELRDPKYGEYYIYFSNIVRKSSLERLAEADDHEVVKAVQEYFADFSVINPDLCSLGIGYPKQRIWSQSPDMWNTDALQRTTEGVIALLLSLKKNPLIRYEKNSLIAKKLATEVRYQLTQEEQLFNFRKTDTPPILLILDRRDDPITPLLNQWTYQAMVHELLGIDNGRVDLSNVPDIRPELKEIVISQDQDPFFKKNMYQNFGDLGGNIKEYVEQYQSRTKNNMSIESIADMKRFVEDYPEFRKLSGNVSKHVTLVGELSRKVNEHSLLDVSELEQSLACNDNHANDLKTLQRLIQSPSVTDDNKIRLVALYAIRYEKQPSNALPILIDLLTAAGNVSPHKINIIPKLLAYHHSLQAPPVAGGFSDLFESASFLSGARDRFKGLKGVENVYTQHSPRLESTLQNLIKGRLKELQYPFLEGGGHTRDKPQDIIVFMVGGATYEEAKMVAQVNASSPGIRVVLGATGIHNSASFLEEVDDAVGNWPEPPPTTVAGRLRREIGR</sequence>
<evidence type="ECO:0000256" key="3">
    <source>
        <dbReference type="ARBA" id="ARBA00022448"/>
    </source>
</evidence>
<dbReference type="GO" id="GO:0015031">
    <property type="term" value="P:protein transport"/>
    <property type="evidence" value="ECO:0007669"/>
    <property type="project" value="UniProtKB-KW"/>
</dbReference>
<keyword evidence="3" id="KW-0813">Transport</keyword>
<dbReference type="FunFam" id="3.90.830.10:FF:000002">
    <property type="entry name" value="Vacuolar protein sorting-associated protein 45"/>
    <property type="match status" value="1"/>
</dbReference>
<organism evidence="7 8">
    <name type="scientific">Helicocarpus griseus UAMH5409</name>
    <dbReference type="NCBI Taxonomy" id="1447875"/>
    <lineage>
        <taxon>Eukaryota</taxon>
        <taxon>Fungi</taxon>
        <taxon>Dikarya</taxon>
        <taxon>Ascomycota</taxon>
        <taxon>Pezizomycotina</taxon>
        <taxon>Eurotiomycetes</taxon>
        <taxon>Eurotiomycetidae</taxon>
        <taxon>Onygenales</taxon>
        <taxon>Ajellomycetaceae</taxon>
        <taxon>Helicocarpus</taxon>
    </lineage>
</organism>
<dbReference type="Gene3D" id="1.25.40.60">
    <property type="match status" value="1"/>
</dbReference>
<comment type="caution">
    <text evidence="7">The sequence shown here is derived from an EMBL/GenBank/DDBJ whole genome shotgun (WGS) entry which is preliminary data.</text>
</comment>
<dbReference type="InterPro" id="IPR043127">
    <property type="entry name" value="Sec-1-like_dom3a"/>
</dbReference>
<dbReference type="EMBL" id="PDNB01000133">
    <property type="protein sequence ID" value="PGH04721.1"/>
    <property type="molecule type" value="Genomic_DNA"/>
</dbReference>
<dbReference type="GO" id="GO:0031410">
    <property type="term" value="C:cytoplasmic vesicle"/>
    <property type="evidence" value="ECO:0007669"/>
    <property type="project" value="UniProtKB-ARBA"/>
</dbReference>
<dbReference type="Gene3D" id="3.40.50.1910">
    <property type="match status" value="1"/>
</dbReference>
<reference evidence="7 8" key="1">
    <citation type="submission" date="2017-10" db="EMBL/GenBank/DDBJ databases">
        <title>Comparative genomics in systemic dimorphic fungi from Ajellomycetaceae.</title>
        <authorList>
            <person name="Munoz J.F."/>
            <person name="Mcewen J.G."/>
            <person name="Clay O.K."/>
            <person name="Cuomo C.A."/>
        </authorList>
    </citation>
    <scope>NUCLEOTIDE SEQUENCE [LARGE SCALE GENOMIC DNA]</scope>
    <source>
        <strain evidence="7 8">UAMH5409</strain>
    </source>
</reference>
<evidence type="ECO:0000256" key="6">
    <source>
        <dbReference type="ARBA" id="ARBA00073001"/>
    </source>
</evidence>